<dbReference type="AlphaFoldDB" id="A0AAU9X3J6"/>
<dbReference type="EMBL" id="CALNXJ010000029">
    <property type="protein sequence ID" value="CAH3135237.1"/>
    <property type="molecule type" value="Genomic_DNA"/>
</dbReference>
<dbReference type="SUPFAM" id="SSF49785">
    <property type="entry name" value="Galactose-binding domain-like"/>
    <property type="match status" value="1"/>
</dbReference>
<dbReference type="Proteomes" id="UP001159428">
    <property type="component" value="Unassembled WGS sequence"/>
</dbReference>
<feature type="domain" description="F5/8 type C" evidence="1">
    <location>
        <begin position="1"/>
        <end position="70"/>
    </location>
</feature>
<evidence type="ECO:0000313" key="2">
    <source>
        <dbReference type="EMBL" id="CAH3135237.1"/>
    </source>
</evidence>
<gene>
    <name evidence="2" type="ORF">PMEA_00016098</name>
</gene>
<dbReference type="InterPro" id="IPR008979">
    <property type="entry name" value="Galactose-bd-like_sf"/>
</dbReference>
<keyword evidence="3" id="KW-1185">Reference proteome</keyword>
<protein>
    <recommendedName>
        <fullName evidence="1">F5/8 type C domain-containing protein</fullName>
    </recommendedName>
</protein>
<sequence>MTASTVFDTRFYPFYGRLHENRVYGGWCPETVTDRTDYLQVVDMGAMLSVCAVATQGEKINNEWTTNYKL</sequence>
<dbReference type="PROSITE" id="PS50022">
    <property type="entry name" value="FA58C_3"/>
    <property type="match status" value="1"/>
</dbReference>
<proteinExistence type="predicted"/>
<name>A0AAU9X3J6_9CNID</name>
<evidence type="ECO:0000259" key="1">
    <source>
        <dbReference type="PROSITE" id="PS50022"/>
    </source>
</evidence>
<evidence type="ECO:0000313" key="3">
    <source>
        <dbReference type="Proteomes" id="UP001159428"/>
    </source>
</evidence>
<reference evidence="2 3" key="1">
    <citation type="submission" date="2022-05" db="EMBL/GenBank/DDBJ databases">
        <authorList>
            <consortium name="Genoscope - CEA"/>
            <person name="William W."/>
        </authorList>
    </citation>
    <scope>NUCLEOTIDE SEQUENCE [LARGE SCALE GENOMIC DNA]</scope>
</reference>
<accession>A0AAU9X3J6</accession>
<dbReference type="InterPro" id="IPR000421">
    <property type="entry name" value="FA58C"/>
</dbReference>
<comment type="caution">
    <text evidence="2">The sequence shown here is derived from an EMBL/GenBank/DDBJ whole genome shotgun (WGS) entry which is preliminary data.</text>
</comment>
<dbReference type="Gene3D" id="2.60.120.260">
    <property type="entry name" value="Galactose-binding domain-like"/>
    <property type="match status" value="1"/>
</dbReference>
<organism evidence="2 3">
    <name type="scientific">Pocillopora meandrina</name>
    <dbReference type="NCBI Taxonomy" id="46732"/>
    <lineage>
        <taxon>Eukaryota</taxon>
        <taxon>Metazoa</taxon>
        <taxon>Cnidaria</taxon>
        <taxon>Anthozoa</taxon>
        <taxon>Hexacorallia</taxon>
        <taxon>Scleractinia</taxon>
        <taxon>Astrocoeniina</taxon>
        <taxon>Pocilloporidae</taxon>
        <taxon>Pocillopora</taxon>
    </lineage>
</organism>